<feature type="transmembrane region" description="Helical" evidence="1">
    <location>
        <begin position="100"/>
        <end position="121"/>
    </location>
</feature>
<feature type="transmembrane region" description="Helical" evidence="1">
    <location>
        <begin position="228"/>
        <end position="250"/>
    </location>
</feature>
<reference evidence="2 3" key="1">
    <citation type="journal article" date="2024" name="Nat. Commun.">
        <title>Phylogenomics reveals the evolutionary origins of lichenization in chlorophyte algae.</title>
        <authorList>
            <person name="Puginier C."/>
            <person name="Libourel C."/>
            <person name="Otte J."/>
            <person name="Skaloud P."/>
            <person name="Haon M."/>
            <person name="Grisel S."/>
            <person name="Petersen M."/>
            <person name="Berrin J.G."/>
            <person name="Delaux P.M."/>
            <person name="Dal Grande F."/>
            <person name="Keller J."/>
        </authorList>
    </citation>
    <scope>NUCLEOTIDE SEQUENCE [LARGE SCALE GENOMIC DNA]</scope>
    <source>
        <strain evidence="2 3">SAG 2145</strain>
    </source>
</reference>
<keyword evidence="3" id="KW-1185">Reference proteome</keyword>
<feature type="transmembrane region" description="Helical" evidence="1">
    <location>
        <begin position="186"/>
        <end position="207"/>
    </location>
</feature>
<sequence length="274" mass="29568">MSWNALLPVLVQALEIGAEQQQKQATQPTQRLLAPFRKQQRRKGRQYLLVQAARFENRELLVGDCTSLLSFCLYKQVSALVQQPNFPGWLEPLHFSPLRFVEFASFALTVCGTWVAAAALVGGYQRTCTADLPTTVARASQAWLVAMPVAAAQLVLSTASVDHVLVGAGGFAAKLPMAATGAGEPFITAAGVLGLMTVWRAFYTSYLDFYNMRTLHGSPIDRARDVSVFAEALSAAIFLSLACTICIHAASTLGEANLEGIVQALLDGSMNLME</sequence>
<evidence type="ECO:0000313" key="2">
    <source>
        <dbReference type="EMBL" id="KAK9821398.1"/>
    </source>
</evidence>
<evidence type="ECO:0000256" key="1">
    <source>
        <dbReference type="SAM" id="Phobius"/>
    </source>
</evidence>
<organism evidence="2 3">
    <name type="scientific">Apatococcus lobatus</name>
    <dbReference type="NCBI Taxonomy" id="904363"/>
    <lineage>
        <taxon>Eukaryota</taxon>
        <taxon>Viridiplantae</taxon>
        <taxon>Chlorophyta</taxon>
        <taxon>core chlorophytes</taxon>
        <taxon>Trebouxiophyceae</taxon>
        <taxon>Chlorellales</taxon>
        <taxon>Chlorellaceae</taxon>
        <taxon>Apatococcus</taxon>
    </lineage>
</organism>
<gene>
    <name evidence="2" type="ORF">WJX74_009455</name>
</gene>
<dbReference type="AlphaFoldDB" id="A0AAW1QJF4"/>
<dbReference type="Proteomes" id="UP001438707">
    <property type="component" value="Unassembled WGS sequence"/>
</dbReference>
<proteinExistence type="predicted"/>
<comment type="caution">
    <text evidence="2">The sequence shown here is derived from an EMBL/GenBank/DDBJ whole genome shotgun (WGS) entry which is preliminary data.</text>
</comment>
<evidence type="ECO:0000313" key="3">
    <source>
        <dbReference type="Proteomes" id="UP001438707"/>
    </source>
</evidence>
<protein>
    <submittedName>
        <fullName evidence="2">Uncharacterized protein</fullName>
    </submittedName>
</protein>
<name>A0AAW1QJF4_9CHLO</name>
<keyword evidence="1" id="KW-1133">Transmembrane helix</keyword>
<keyword evidence="1" id="KW-0812">Transmembrane</keyword>
<feature type="transmembrane region" description="Helical" evidence="1">
    <location>
        <begin position="142"/>
        <end position="166"/>
    </location>
</feature>
<keyword evidence="1" id="KW-0472">Membrane</keyword>
<accession>A0AAW1QJF4</accession>
<dbReference type="EMBL" id="JALJOS010000038">
    <property type="protein sequence ID" value="KAK9821398.1"/>
    <property type="molecule type" value="Genomic_DNA"/>
</dbReference>